<dbReference type="Gene3D" id="3.40.720.10">
    <property type="entry name" value="Alkaline Phosphatase, subunit A"/>
    <property type="match status" value="2"/>
</dbReference>
<dbReference type="GO" id="GO:0009395">
    <property type="term" value="P:phospholipid catabolic process"/>
    <property type="evidence" value="ECO:0007669"/>
    <property type="project" value="TreeGrafter"/>
</dbReference>
<gene>
    <name evidence="3" type="ORF">HNQ50_000066</name>
</gene>
<evidence type="ECO:0000256" key="2">
    <source>
        <dbReference type="SAM" id="MobiDB-lite"/>
    </source>
</evidence>
<dbReference type="Pfam" id="PF04185">
    <property type="entry name" value="Phosphoesterase"/>
    <property type="match status" value="1"/>
</dbReference>
<evidence type="ECO:0000313" key="3">
    <source>
        <dbReference type="EMBL" id="MBB5189356.1"/>
    </source>
</evidence>
<dbReference type="RefSeq" id="WP_184096402.1">
    <property type="nucleotide sequence ID" value="NZ_JACHHN010000001.1"/>
</dbReference>
<dbReference type="PANTHER" id="PTHR31956">
    <property type="entry name" value="NON-SPECIFIC PHOSPHOLIPASE C4-RELATED"/>
    <property type="match status" value="1"/>
</dbReference>
<name>A0A840RA75_9NEIS</name>
<reference evidence="3 4" key="1">
    <citation type="submission" date="2020-08" db="EMBL/GenBank/DDBJ databases">
        <title>Genomic Encyclopedia of Type Strains, Phase IV (KMG-IV): sequencing the most valuable type-strain genomes for metagenomic binning, comparative biology and taxonomic classification.</title>
        <authorList>
            <person name="Goeker M."/>
        </authorList>
    </citation>
    <scope>NUCLEOTIDE SEQUENCE [LARGE SCALE GENOMIC DNA]</scope>
    <source>
        <strain evidence="3 4">DSM 18233</strain>
    </source>
</reference>
<dbReference type="Proteomes" id="UP000543030">
    <property type="component" value="Unassembled WGS sequence"/>
</dbReference>
<dbReference type="AlphaFoldDB" id="A0A840RA75"/>
<evidence type="ECO:0000256" key="1">
    <source>
        <dbReference type="ARBA" id="ARBA00022801"/>
    </source>
</evidence>
<organism evidence="3 4">
    <name type="scientific">Silvimonas terrae</name>
    <dbReference type="NCBI Taxonomy" id="300266"/>
    <lineage>
        <taxon>Bacteria</taxon>
        <taxon>Pseudomonadati</taxon>
        <taxon>Pseudomonadota</taxon>
        <taxon>Betaproteobacteria</taxon>
        <taxon>Neisseriales</taxon>
        <taxon>Chitinibacteraceae</taxon>
        <taxon>Silvimonas</taxon>
    </lineage>
</organism>
<keyword evidence="1" id="KW-0378">Hydrolase</keyword>
<proteinExistence type="predicted"/>
<comment type="caution">
    <text evidence="3">The sequence shown here is derived from an EMBL/GenBank/DDBJ whole genome shotgun (WGS) entry which is preliminary data.</text>
</comment>
<sequence>MFQISVVNGSRTLSDRDMLRAIRAINRQIAEDFEPFWAFGGRLRLDASGPEIKDPRQLAQLRGDAILYVLDSAQGAGFLGYHDHNAAGVPFGYIFLDLCRQLGDEWTTTLSHEAMELIGDAQCNLLVQGPHPANPQNTVYHYFEMCDAVQTVTYAIDGVTVSDFVLPAYFASSSEPGARTSFCSAPLTPFGVTPGGYIGFFDPALNAPDTFFANNAVAAQRLALKTGHGNGRVARRGATTVQAGASTTPADPIRHVVVLMLENRSFDHMLGALAASIPGLTGVQASDPRSNTDSQSGKVFTQSPAAVPWVDQTFAPPHEYTDVQTQLADQMGHFVDSYRAALGSKLDAATLARHQQEIMNYFKEGDLPVLHTLARHFMVCDRWFSSLPGPTWPNRFFVHSATCKGQVVMPSGGSPATWSSLLTDYDQDTIYDRLNAAQPPRKWKIFHDGFPQTALLSHVREQILSSPYSGMADFVSACAGPEGAFPDYAFIEPRYFDNSNGKENDQHPPASAADGEVLIAQVYNAIRQNQNLWNSTLLIITWDEHGGFYDHVPPPATVAPDTFMDSTHGFDFSRLGVRVPTLLVSPWIPAGVDHTVYDHSSILRYLCDKWRMPYLGNRMNPAVADSKVCGNFAGLISLTTPRTDNITVAASPVTLPAAAATPWDDAREALLKAAEAIMHPGPVMGAAAAPVTPPQSVDERIRAVEVWLASKAPQTSAPPPAKRRKAGKPGVTAGAGR</sequence>
<dbReference type="InterPro" id="IPR017850">
    <property type="entry name" value="Alkaline_phosphatase_core_sf"/>
</dbReference>
<evidence type="ECO:0000313" key="4">
    <source>
        <dbReference type="Proteomes" id="UP000543030"/>
    </source>
</evidence>
<dbReference type="InterPro" id="IPR007312">
    <property type="entry name" value="Phosphoesterase"/>
</dbReference>
<dbReference type="PANTHER" id="PTHR31956:SF1">
    <property type="entry name" value="NON-SPECIFIC PHOSPHOLIPASE C1"/>
    <property type="match status" value="1"/>
</dbReference>
<keyword evidence="4" id="KW-1185">Reference proteome</keyword>
<protein>
    <submittedName>
        <fullName evidence="3">Phospholipase C</fullName>
    </submittedName>
</protein>
<accession>A0A840RA75</accession>
<dbReference type="EMBL" id="JACHHN010000001">
    <property type="protein sequence ID" value="MBB5189356.1"/>
    <property type="molecule type" value="Genomic_DNA"/>
</dbReference>
<feature type="region of interest" description="Disordered" evidence="2">
    <location>
        <begin position="709"/>
        <end position="737"/>
    </location>
</feature>
<dbReference type="GO" id="GO:0042578">
    <property type="term" value="F:phosphoric ester hydrolase activity"/>
    <property type="evidence" value="ECO:0007669"/>
    <property type="project" value="UniProtKB-ARBA"/>
</dbReference>